<proteinExistence type="predicted"/>
<dbReference type="AlphaFoldDB" id="A0AAD8PXU8"/>
<comment type="caution">
    <text evidence="2">The sequence shown here is derived from an EMBL/GenBank/DDBJ whole genome shotgun (WGS) entry which is preliminary data.</text>
</comment>
<accession>A0AAD8PXU8</accession>
<organism evidence="2 3">
    <name type="scientific">Colletotrichum navitas</name>
    <dbReference type="NCBI Taxonomy" id="681940"/>
    <lineage>
        <taxon>Eukaryota</taxon>
        <taxon>Fungi</taxon>
        <taxon>Dikarya</taxon>
        <taxon>Ascomycota</taxon>
        <taxon>Pezizomycotina</taxon>
        <taxon>Sordariomycetes</taxon>
        <taxon>Hypocreomycetidae</taxon>
        <taxon>Glomerellales</taxon>
        <taxon>Glomerellaceae</taxon>
        <taxon>Colletotrichum</taxon>
        <taxon>Colletotrichum graminicola species complex</taxon>
    </lineage>
</organism>
<reference evidence="2" key="1">
    <citation type="submission" date="2021-06" db="EMBL/GenBank/DDBJ databases">
        <title>Comparative genomics, transcriptomics and evolutionary studies reveal genomic signatures of adaptation to plant cell wall in hemibiotrophic fungi.</title>
        <authorList>
            <consortium name="DOE Joint Genome Institute"/>
            <person name="Baroncelli R."/>
            <person name="Diaz J.F."/>
            <person name="Benocci T."/>
            <person name="Peng M."/>
            <person name="Battaglia E."/>
            <person name="Haridas S."/>
            <person name="Andreopoulos W."/>
            <person name="Labutti K."/>
            <person name="Pangilinan J."/>
            <person name="Floch G.L."/>
            <person name="Makela M.R."/>
            <person name="Henrissat B."/>
            <person name="Grigoriev I.V."/>
            <person name="Crouch J.A."/>
            <person name="De Vries R.P."/>
            <person name="Sukno S.A."/>
            <person name="Thon M.R."/>
        </authorList>
    </citation>
    <scope>NUCLEOTIDE SEQUENCE</scope>
    <source>
        <strain evidence="2">CBS 125086</strain>
    </source>
</reference>
<gene>
    <name evidence="2" type="ORF">LY79DRAFT_556881</name>
</gene>
<name>A0AAD8PXU8_9PEZI</name>
<evidence type="ECO:0000313" key="3">
    <source>
        <dbReference type="Proteomes" id="UP001230504"/>
    </source>
</evidence>
<dbReference type="EMBL" id="JAHLJV010000038">
    <property type="protein sequence ID" value="KAK1586096.1"/>
    <property type="molecule type" value="Genomic_DNA"/>
</dbReference>
<protein>
    <submittedName>
        <fullName evidence="2">Uncharacterized protein</fullName>
    </submittedName>
</protein>
<evidence type="ECO:0000256" key="1">
    <source>
        <dbReference type="SAM" id="MobiDB-lite"/>
    </source>
</evidence>
<dbReference type="Proteomes" id="UP001230504">
    <property type="component" value="Unassembled WGS sequence"/>
</dbReference>
<dbReference type="GeneID" id="85442289"/>
<dbReference type="RefSeq" id="XP_060413054.1">
    <property type="nucleotide sequence ID" value="XM_060558049.1"/>
</dbReference>
<keyword evidence="3" id="KW-1185">Reference proteome</keyword>
<sequence>MSGTAGAHRHLGAWVLDGRLALGRSPSCAASPSNRSHPKVGSDERSQELTRSPSLDQRLKTPVAGDPVVSFYAVS</sequence>
<evidence type="ECO:0000313" key="2">
    <source>
        <dbReference type="EMBL" id="KAK1586096.1"/>
    </source>
</evidence>
<feature type="region of interest" description="Disordered" evidence="1">
    <location>
        <begin position="25"/>
        <end position="61"/>
    </location>
</feature>